<dbReference type="PANTHER" id="PTHR33938:SF8">
    <property type="entry name" value="CARBOXYLIC ESTER HYDROLASE"/>
    <property type="match status" value="1"/>
</dbReference>
<keyword evidence="2" id="KW-0719">Serine esterase</keyword>
<evidence type="ECO:0000256" key="7">
    <source>
        <dbReference type="ARBA" id="ARBA00023157"/>
    </source>
</evidence>
<evidence type="ECO:0000256" key="2">
    <source>
        <dbReference type="ARBA" id="ARBA00022487"/>
    </source>
</evidence>
<protein>
    <recommendedName>
        <fullName evidence="8">Carboxylic ester hydrolase</fullName>
        <ecNumber evidence="8">3.1.1.-</ecNumber>
    </recommendedName>
</protein>
<keyword evidence="6" id="KW-0106">Calcium</keyword>
<keyword evidence="11" id="KW-1185">Reference proteome</keyword>
<dbReference type="PANTHER" id="PTHR33938">
    <property type="entry name" value="FERULOYL ESTERASE B-RELATED"/>
    <property type="match status" value="1"/>
</dbReference>
<evidence type="ECO:0000313" key="11">
    <source>
        <dbReference type="Proteomes" id="UP001480595"/>
    </source>
</evidence>
<evidence type="ECO:0000256" key="5">
    <source>
        <dbReference type="ARBA" id="ARBA00022801"/>
    </source>
</evidence>
<evidence type="ECO:0000256" key="9">
    <source>
        <dbReference type="SAM" id="MobiDB-lite"/>
    </source>
</evidence>
<dbReference type="RefSeq" id="XP_066715600.1">
    <property type="nucleotide sequence ID" value="XM_066858658.1"/>
</dbReference>
<keyword evidence="7" id="KW-1015">Disulfide bond</keyword>
<comment type="caution">
    <text evidence="10">The sequence shown here is derived from an EMBL/GenBank/DDBJ whole genome shotgun (WGS) entry which is preliminary data.</text>
</comment>
<comment type="similarity">
    <text evidence="1 8">Belongs to the tannase family.</text>
</comment>
<evidence type="ECO:0000256" key="1">
    <source>
        <dbReference type="ARBA" id="ARBA00006249"/>
    </source>
</evidence>
<accession>A0ABR1V2R8</accession>
<evidence type="ECO:0000313" key="10">
    <source>
        <dbReference type="EMBL" id="KAK8064611.1"/>
    </source>
</evidence>
<gene>
    <name evidence="10" type="ORF">PG994_007249</name>
</gene>
<dbReference type="Pfam" id="PF07519">
    <property type="entry name" value="Tannase"/>
    <property type="match status" value="2"/>
</dbReference>
<dbReference type="GeneID" id="92091721"/>
<evidence type="ECO:0000256" key="4">
    <source>
        <dbReference type="ARBA" id="ARBA00022729"/>
    </source>
</evidence>
<dbReference type="InterPro" id="IPR011118">
    <property type="entry name" value="Tannase/feruloyl_esterase"/>
</dbReference>
<name>A0ABR1V2R8_9PEZI</name>
<evidence type="ECO:0000256" key="6">
    <source>
        <dbReference type="ARBA" id="ARBA00022837"/>
    </source>
</evidence>
<evidence type="ECO:0000256" key="3">
    <source>
        <dbReference type="ARBA" id="ARBA00022723"/>
    </source>
</evidence>
<evidence type="ECO:0000256" key="8">
    <source>
        <dbReference type="RuleBase" id="RU361238"/>
    </source>
</evidence>
<dbReference type="InterPro" id="IPR029058">
    <property type="entry name" value="AB_hydrolase_fold"/>
</dbReference>
<dbReference type="Proteomes" id="UP001480595">
    <property type="component" value="Unassembled WGS sequence"/>
</dbReference>
<dbReference type="EC" id="3.1.1.-" evidence="8"/>
<reference evidence="10 11" key="1">
    <citation type="submission" date="2023-01" db="EMBL/GenBank/DDBJ databases">
        <title>Analysis of 21 Apiospora genomes using comparative genomics revels a genus with tremendous synthesis potential of carbohydrate active enzymes and secondary metabolites.</title>
        <authorList>
            <person name="Sorensen T."/>
        </authorList>
    </citation>
    <scope>NUCLEOTIDE SEQUENCE [LARGE SCALE GENOMIC DNA]</scope>
    <source>
        <strain evidence="10 11">CBS 135458</strain>
    </source>
</reference>
<keyword evidence="4" id="KW-0732">Signal</keyword>
<organism evidence="10 11">
    <name type="scientific">Apiospora phragmitis</name>
    <dbReference type="NCBI Taxonomy" id="2905665"/>
    <lineage>
        <taxon>Eukaryota</taxon>
        <taxon>Fungi</taxon>
        <taxon>Dikarya</taxon>
        <taxon>Ascomycota</taxon>
        <taxon>Pezizomycotina</taxon>
        <taxon>Sordariomycetes</taxon>
        <taxon>Xylariomycetidae</taxon>
        <taxon>Amphisphaeriales</taxon>
        <taxon>Apiosporaceae</taxon>
        <taxon>Apiospora</taxon>
    </lineage>
</organism>
<feature type="region of interest" description="Disordered" evidence="9">
    <location>
        <begin position="100"/>
        <end position="125"/>
    </location>
</feature>
<dbReference type="EMBL" id="JAQQWL010000007">
    <property type="protein sequence ID" value="KAK8064611.1"/>
    <property type="molecule type" value="Genomic_DNA"/>
</dbReference>
<dbReference type="SUPFAM" id="SSF53474">
    <property type="entry name" value="alpha/beta-Hydrolases"/>
    <property type="match status" value="1"/>
</dbReference>
<keyword evidence="5 8" id="KW-0378">Hydrolase</keyword>
<sequence length="529" mass="55326">MDQGASLLGFDSVSGPGGVSSCASASIPYPTSLPSAEFLSVEAHLVTNYTVAIPPGFENSFAAPYSPLPVLNFCNVTLTHTHPGLGDKIKTQVWLPLGDVDGDDSGGDTKPISGGSSPPSWNGRLQGVGGGDLSTGFIPLTQAHTCGEGYAVVTTDGGHDGADWGDVAWALASADNVDWVAVQDAAVIGRAVTENFYDQKVQYAYFTGCSTGGRQAALLAQRWPGDYDGYLAGAASTCCHEIAAALAPQAHMVELGYAPPACELRALRRLAIEQCDGLDGVVDGLVSEPGRCFDVFGPRAHVGDAFVCEETGTTLKITEGGAEVARAAWERLREADGDGVVWGGVGHQADIAESRFSWAATTCDYGDSDSAAPPQCKPKPWPLALAWVQYFLLQDPTPPPSPTAFFPSGQRDLSRLVDQARQWYTSILGTFDPDLSACGPAAANCCCRALGNSRAYYAAVGARDPGGVDGYLRYFEAPGVAHCGIGDGDGNGSGHGLFPVRLLDVLRAWVEEGRAPDSVPAAAKKREGY</sequence>
<keyword evidence="3" id="KW-0479">Metal-binding</keyword>
<proteinExistence type="inferred from homology"/>